<sequence length="216" mass="24401">MDIAKQILIELLPFWEQLFSLAGVVAWPLAAYFVARLFSDEFKSLLPRLRKLGPTGAEFEAKEQKGVISPDSRVELSKVSLTELHDPNAQVVENSIIEALEAIPEENQVAVLVRGLTEARMLRAFERFYANIFGSQIEALQLLNSRNVSRSEAINLLDELKAERGILDGWNIDMYMAYLKDASFVTEEAGEYRITETGRNFLRFIVDNGLSTEKSL</sequence>
<proteinExistence type="predicted"/>
<dbReference type="AlphaFoldDB" id="A0A0P7I2E9"/>
<dbReference type="EMBL" id="LKBA01000006">
    <property type="protein sequence ID" value="KPN63175.1"/>
    <property type="molecule type" value="Genomic_DNA"/>
</dbReference>
<organism evidence="2 3">
    <name type="scientific">Aliiroseovarius crassostreae</name>
    <dbReference type="NCBI Taxonomy" id="154981"/>
    <lineage>
        <taxon>Bacteria</taxon>
        <taxon>Pseudomonadati</taxon>
        <taxon>Pseudomonadota</taxon>
        <taxon>Alphaproteobacteria</taxon>
        <taxon>Rhodobacterales</taxon>
        <taxon>Paracoccaceae</taxon>
        <taxon>Aliiroseovarius</taxon>
    </lineage>
</organism>
<accession>A0A0P7I2E9</accession>
<evidence type="ECO:0000256" key="1">
    <source>
        <dbReference type="SAM" id="Phobius"/>
    </source>
</evidence>
<dbReference type="STRING" id="154981.AKJ29_10750"/>
<dbReference type="Proteomes" id="UP000050471">
    <property type="component" value="Unassembled WGS sequence"/>
</dbReference>
<protein>
    <submittedName>
        <fullName evidence="2">Uncharacterized protein</fullName>
    </submittedName>
</protein>
<gene>
    <name evidence="2" type="ORF">AKJ29_10750</name>
</gene>
<keyword evidence="3" id="KW-1185">Reference proteome</keyword>
<dbReference type="RefSeq" id="WP_055189270.1">
    <property type="nucleotide sequence ID" value="NZ_FPBS01000007.1"/>
</dbReference>
<reference evidence="2 3" key="1">
    <citation type="submission" date="2015-09" db="EMBL/GenBank/DDBJ databases">
        <title>Draft genome sequence of Aliiroseovarius crassostreae CV919-312TSm, the causative agent of Roseovarius Oyster Disease (formerly Juvenile Oyster Disease).</title>
        <authorList>
            <person name="Kessner L."/>
            <person name="Spinard E."/>
            <person name="Nelson D."/>
        </authorList>
    </citation>
    <scope>NUCLEOTIDE SEQUENCE [LARGE SCALE GENOMIC DNA]</scope>
    <source>
        <strain evidence="2 3">CV919-312</strain>
    </source>
</reference>
<keyword evidence="1" id="KW-0472">Membrane</keyword>
<comment type="caution">
    <text evidence="2">The sequence shown here is derived from an EMBL/GenBank/DDBJ whole genome shotgun (WGS) entry which is preliminary data.</text>
</comment>
<feature type="transmembrane region" description="Helical" evidence="1">
    <location>
        <begin position="18"/>
        <end position="38"/>
    </location>
</feature>
<dbReference type="OrthoDB" id="7877193at2"/>
<keyword evidence="1" id="KW-1133">Transmembrane helix</keyword>
<name>A0A0P7I2E9_9RHOB</name>
<evidence type="ECO:0000313" key="3">
    <source>
        <dbReference type="Proteomes" id="UP000050471"/>
    </source>
</evidence>
<keyword evidence="1" id="KW-0812">Transmembrane</keyword>
<evidence type="ECO:0000313" key="2">
    <source>
        <dbReference type="EMBL" id="KPN63175.1"/>
    </source>
</evidence>